<feature type="compositionally biased region" description="Polar residues" evidence="1">
    <location>
        <begin position="164"/>
        <end position="180"/>
    </location>
</feature>
<dbReference type="AlphaFoldDB" id="A0AAN8XME9"/>
<feature type="compositionally biased region" description="Polar residues" evidence="1">
    <location>
        <begin position="67"/>
        <end position="95"/>
    </location>
</feature>
<evidence type="ECO:0000313" key="3">
    <source>
        <dbReference type="Proteomes" id="UP001372834"/>
    </source>
</evidence>
<feature type="region of interest" description="Disordered" evidence="1">
    <location>
        <begin position="162"/>
        <end position="204"/>
    </location>
</feature>
<accession>A0AAN8XME9</accession>
<dbReference type="EMBL" id="JAWJWE010000002">
    <property type="protein sequence ID" value="KAK6643240.1"/>
    <property type="molecule type" value="Genomic_DNA"/>
</dbReference>
<name>A0AAN8XME9_POLSC</name>
<sequence>METGSLQLKTPPKLLAKNENDIVESDAKSLPKGTDNTDKNERMSSSEVTPKKQSNHAELVEFKTPEKTTSISFENRRGYTTPNKSSTLNKTSKLDTQNLGINSEIKAAVNSCEGMNSTDKEKAEDEAQVEAEAEEGMMSEVEQAKLLLAASENYYKALEKTPVKQVSSRSPQHSLKNSPGTPGRHKRVELITLDSPKSKKMKQY</sequence>
<protein>
    <submittedName>
        <fullName evidence="2">Uncharacterized protein</fullName>
    </submittedName>
</protein>
<proteinExistence type="predicted"/>
<feature type="compositionally biased region" description="Basic and acidic residues" evidence="1">
    <location>
        <begin position="16"/>
        <end position="44"/>
    </location>
</feature>
<gene>
    <name evidence="2" type="ORF">RUM43_004745</name>
</gene>
<reference evidence="2 3" key="1">
    <citation type="submission" date="2023-10" db="EMBL/GenBank/DDBJ databases">
        <title>Genomes of two closely related lineages of the louse Polyplax serrata with different host specificities.</title>
        <authorList>
            <person name="Martinu J."/>
            <person name="Tarabai H."/>
            <person name="Stefka J."/>
            <person name="Hypsa V."/>
        </authorList>
    </citation>
    <scope>NUCLEOTIDE SEQUENCE [LARGE SCALE GENOMIC DNA]</scope>
    <source>
        <strain evidence="2">HR10_N</strain>
    </source>
</reference>
<evidence type="ECO:0000313" key="2">
    <source>
        <dbReference type="EMBL" id="KAK6643240.1"/>
    </source>
</evidence>
<evidence type="ECO:0000256" key="1">
    <source>
        <dbReference type="SAM" id="MobiDB-lite"/>
    </source>
</evidence>
<comment type="caution">
    <text evidence="2">The sequence shown here is derived from an EMBL/GenBank/DDBJ whole genome shotgun (WGS) entry which is preliminary data.</text>
</comment>
<dbReference type="Proteomes" id="UP001372834">
    <property type="component" value="Unassembled WGS sequence"/>
</dbReference>
<feature type="region of interest" description="Disordered" evidence="1">
    <location>
        <begin position="1"/>
        <end position="95"/>
    </location>
</feature>
<organism evidence="2 3">
    <name type="scientific">Polyplax serrata</name>
    <name type="common">Common mouse louse</name>
    <dbReference type="NCBI Taxonomy" id="468196"/>
    <lineage>
        <taxon>Eukaryota</taxon>
        <taxon>Metazoa</taxon>
        <taxon>Ecdysozoa</taxon>
        <taxon>Arthropoda</taxon>
        <taxon>Hexapoda</taxon>
        <taxon>Insecta</taxon>
        <taxon>Pterygota</taxon>
        <taxon>Neoptera</taxon>
        <taxon>Paraneoptera</taxon>
        <taxon>Psocodea</taxon>
        <taxon>Troctomorpha</taxon>
        <taxon>Phthiraptera</taxon>
        <taxon>Anoplura</taxon>
        <taxon>Polyplacidae</taxon>
        <taxon>Polyplax</taxon>
    </lineage>
</organism>